<keyword evidence="6" id="KW-0378">Hydrolase</keyword>
<keyword evidence="5" id="KW-0227">DNA damage</keyword>
<dbReference type="SUPFAM" id="SSF56219">
    <property type="entry name" value="DNase I-like"/>
    <property type="match status" value="1"/>
</dbReference>
<evidence type="ECO:0000259" key="12">
    <source>
        <dbReference type="Pfam" id="PF03372"/>
    </source>
</evidence>
<dbReference type="Proteomes" id="UP001501940">
    <property type="component" value="Chromosome 9"/>
</dbReference>
<evidence type="ECO:0000256" key="11">
    <source>
        <dbReference type="PIRSR" id="PIRSR604808-3"/>
    </source>
</evidence>
<reference evidence="13" key="2">
    <citation type="submission" date="2025-08" db="UniProtKB">
        <authorList>
            <consortium name="Ensembl"/>
        </authorList>
    </citation>
    <scope>IDENTIFICATION</scope>
</reference>
<dbReference type="GO" id="GO:0046872">
    <property type="term" value="F:metal ion binding"/>
    <property type="evidence" value="ECO:0007669"/>
    <property type="project" value="UniProtKB-KW"/>
</dbReference>
<evidence type="ECO:0000256" key="1">
    <source>
        <dbReference type="ARBA" id="ARBA00000493"/>
    </source>
</evidence>
<feature type="active site" description="Proton donor/acceptor" evidence="9">
    <location>
        <position position="151"/>
    </location>
</feature>
<evidence type="ECO:0000313" key="13">
    <source>
        <dbReference type="Ensembl" id="ENSAOCP00000067914.1"/>
    </source>
</evidence>
<feature type="active site" description="Proton acceptor" evidence="9">
    <location>
        <position position="240"/>
    </location>
</feature>
<evidence type="ECO:0000313" key="14">
    <source>
        <dbReference type="Proteomes" id="UP001501940"/>
    </source>
</evidence>
<comment type="cofactor">
    <cofactor evidence="10">
        <name>Mg(2+)</name>
        <dbReference type="ChEBI" id="CHEBI:18420"/>
    </cofactor>
    <cofactor evidence="10">
        <name>Mn(2+)</name>
        <dbReference type="ChEBI" id="CHEBI:29035"/>
    </cofactor>
    <text evidence="10">Probably binds two magnesium or manganese ions per subunit.</text>
</comment>
<keyword evidence="7 10" id="KW-0460">Magnesium</keyword>
<feature type="site" description="Interaction with DNA substrate" evidence="11">
    <location>
        <position position="240"/>
    </location>
</feature>
<evidence type="ECO:0000256" key="8">
    <source>
        <dbReference type="ARBA" id="ARBA00023204"/>
    </source>
</evidence>
<proteinExistence type="inferred from homology"/>
<dbReference type="InterPro" id="IPR004808">
    <property type="entry name" value="AP_endonuc_1"/>
</dbReference>
<name>A0AAQ5ZS42_AMPOC</name>
<dbReference type="CDD" id="cd09076">
    <property type="entry name" value="L1-EN"/>
    <property type="match status" value="1"/>
</dbReference>
<feature type="active site" evidence="9">
    <location>
        <position position="121"/>
    </location>
</feature>
<protein>
    <recommendedName>
        <fullName evidence="3">exodeoxyribonuclease III</fullName>
        <ecNumber evidence="3">3.1.11.2</ecNumber>
    </recommendedName>
</protein>
<dbReference type="EC" id="3.1.11.2" evidence="3"/>
<dbReference type="AlphaFoldDB" id="A0AAQ5ZS42"/>
<feature type="binding site" evidence="10">
    <location>
        <position position="240"/>
    </location>
    <ligand>
        <name>Mg(2+)</name>
        <dbReference type="ChEBI" id="CHEBI:18420"/>
        <label>1</label>
    </ligand>
</feature>
<feature type="binding site" evidence="10">
    <location>
        <position position="151"/>
    </location>
    <ligand>
        <name>Mg(2+)</name>
        <dbReference type="ChEBI" id="CHEBI:18420"/>
        <label>1</label>
    </ligand>
</feature>
<dbReference type="GO" id="GO:0003906">
    <property type="term" value="F:DNA-(apurinic or apyrimidinic site) endonuclease activity"/>
    <property type="evidence" value="ECO:0007669"/>
    <property type="project" value="TreeGrafter"/>
</dbReference>
<dbReference type="InterPro" id="IPR036691">
    <property type="entry name" value="Endo/exonu/phosph_ase_sf"/>
</dbReference>
<dbReference type="PANTHER" id="PTHR22748">
    <property type="entry name" value="AP ENDONUCLEASE"/>
    <property type="match status" value="1"/>
</dbReference>
<keyword evidence="10" id="KW-0464">Manganese</keyword>
<keyword evidence="4 10" id="KW-0479">Metal-binding</keyword>
<organism evidence="13 14">
    <name type="scientific">Amphiprion ocellaris</name>
    <name type="common">Clown anemonefish</name>
    <dbReference type="NCBI Taxonomy" id="80972"/>
    <lineage>
        <taxon>Eukaryota</taxon>
        <taxon>Metazoa</taxon>
        <taxon>Chordata</taxon>
        <taxon>Craniata</taxon>
        <taxon>Vertebrata</taxon>
        <taxon>Euteleostomi</taxon>
        <taxon>Actinopterygii</taxon>
        <taxon>Neopterygii</taxon>
        <taxon>Teleostei</taxon>
        <taxon>Neoteleostei</taxon>
        <taxon>Acanthomorphata</taxon>
        <taxon>Ovalentaria</taxon>
        <taxon>Pomacentridae</taxon>
        <taxon>Amphiprion</taxon>
    </lineage>
</organism>
<feature type="binding site" evidence="10">
    <location>
        <position position="49"/>
    </location>
    <ligand>
        <name>Mg(2+)</name>
        <dbReference type="ChEBI" id="CHEBI:18420"/>
        <label>1</label>
    </ligand>
</feature>
<evidence type="ECO:0000256" key="2">
    <source>
        <dbReference type="ARBA" id="ARBA00007092"/>
    </source>
</evidence>
<feature type="site" description="Transition state stabilizer" evidence="11">
    <location>
        <position position="153"/>
    </location>
</feature>
<keyword evidence="14" id="KW-1185">Reference proteome</keyword>
<keyword evidence="8" id="KW-0234">DNA repair</keyword>
<evidence type="ECO:0000256" key="10">
    <source>
        <dbReference type="PIRSR" id="PIRSR604808-2"/>
    </source>
</evidence>
<dbReference type="InterPro" id="IPR005135">
    <property type="entry name" value="Endo/exonuclease/phosphatase"/>
</dbReference>
<dbReference type="GO" id="GO:0008311">
    <property type="term" value="F:double-stranded DNA 3'-5' DNA exonuclease activity"/>
    <property type="evidence" value="ECO:0007669"/>
    <property type="project" value="UniProtKB-EC"/>
</dbReference>
<feature type="binding site" evidence="10">
    <location>
        <position position="153"/>
    </location>
    <ligand>
        <name>Mg(2+)</name>
        <dbReference type="ChEBI" id="CHEBI:18420"/>
        <label>1</label>
    </ligand>
</feature>
<accession>A0AAQ5ZS42</accession>
<dbReference type="GO" id="GO:0005634">
    <property type="term" value="C:nucleus"/>
    <property type="evidence" value="ECO:0007669"/>
    <property type="project" value="TreeGrafter"/>
</dbReference>
<reference evidence="13 14" key="1">
    <citation type="submission" date="2022-01" db="EMBL/GenBank/DDBJ databases">
        <title>A chromosome-scale genome assembly of the false clownfish, Amphiprion ocellaris.</title>
        <authorList>
            <person name="Ryu T."/>
        </authorList>
    </citation>
    <scope>NUCLEOTIDE SEQUENCE [LARGE SCALE GENOMIC DNA]</scope>
</reference>
<evidence type="ECO:0000256" key="7">
    <source>
        <dbReference type="ARBA" id="ARBA00022842"/>
    </source>
</evidence>
<dbReference type="GeneTree" id="ENSGT00950000183016"/>
<evidence type="ECO:0000256" key="4">
    <source>
        <dbReference type="ARBA" id="ARBA00022723"/>
    </source>
</evidence>
<dbReference type="GO" id="GO:0006284">
    <property type="term" value="P:base-excision repair"/>
    <property type="evidence" value="ECO:0007669"/>
    <property type="project" value="TreeGrafter"/>
</dbReference>
<dbReference type="Gene3D" id="3.60.10.10">
    <property type="entry name" value="Endonuclease/exonuclease/phosphatase"/>
    <property type="match status" value="1"/>
</dbReference>
<evidence type="ECO:0000256" key="9">
    <source>
        <dbReference type="PIRSR" id="PIRSR604808-1"/>
    </source>
</evidence>
<comment type="catalytic activity">
    <reaction evidence="1">
        <text>Exonucleolytic cleavage in the 3'- to 5'-direction to yield nucleoside 5'-phosphates.</text>
        <dbReference type="EC" id="3.1.11.2"/>
    </reaction>
</comment>
<reference evidence="13" key="3">
    <citation type="submission" date="2025-09" db="UniProtKB">
        <authorList>
            <consortium name="Ensembl"/>
        </authorList>
    </citation>
    <scope>IDENTIFICATION</scope>
</reference>
<feature type="binding site" evidence="10">
    <location>
        <position position="20"/>
    </location>
    <ligand>
        <name>Mg(2+)</name>
        <dbReference type="ChEBI" id="CHEBI:18420"/>
        <label>1</label>
    </ligand>
</feature>
<feature type="site" description="Important for catalytic activity" evidence="11">
    <location>
        <position position="215"/>
    </location>
</feature>
<sequence>MLLLRCRVKGTQNHLILSWNVKGTNETVKRKKLLLYLKQKKVDICFLQETHLCDEESNKLQRDWVGRVFYSSASSKQRGVAILTRKNLNIKVHKQYSNKDGRWVAIDVDLFGVKNSLINIYAPNTDSPEFFVDICNIAKQMGNLYVIIGGDFNQVRDPALDKSSSTNNRPKQKSVLTVDTMVEELGLVDIWRLLYSHEREYTFYSNPHSTYSRIDYFLISKQLVGMTVSASIGNIVLSDHAPVETVLSLGPRAREPMTRWRLNTSLLQNETSSKFIKQEILEYGDQNEGTASNPGLEWDAFKTYMRGRLIQHCSFLKKQSIRCLQELEREIKDLEKIYAHQPNLMILSHLRKLKFELNSILQKKVEFINETFKLFYKKLYTSQCNIDQDD</sequence>
<dbReference type="Pfam" id="PF03372">
    <property type="entry name" value="Exo_endo_phos"/>
    <property type="match status" value="1"/>
</dbReference>
<evidence type="ECO:0000256" key="5">
    <source>
        <dbReference type="ARBA" id="ARBA00022763"/>
    </source>
</evidence>
<feature type="binding site" evidence="10">
    <location>
        <position position="239"/>
    </location>
    <ligand>
        <name>Mg(2+)</name>
        <dbReference type="ChEBI" id="CHEBI:18420"/>
        <label>1</label>
    </ligand>
</feature>
<dbReference type="PANTHER" id="PTHR22748:SF26">
    <property type="entry name" value="ENDONUCLEASE_EXONUCLEASE_PHOSPHATASE DOMAIN-CONTAINING PROTEIN"/>
    <property type="match status" value="1"/>
</dbReference>
<feature type="domain" description="Endonuclease/exonuclease/phosphatase" evidence="12">
    <location>
        <begin position="17"/>
        <end position="240"/>
    </location>
</feature>
<evidence type="ECO:0000256" key="6">
    <source>
        <dbReference type="ARBA" id="ARBA00022801"/>
    </source>
</evidence>
<dbReference type="GO" id="GO:0008081">
    <property type="term" value="F:phosphoric diester hydrolase activity"/>
    <property type="evidence" value="ECO:0007669"/>
    <property type="project" value="TreeGrafter"/>
</dbReference>
<dbReference type="Ensembl" id="ENSAOCT00000067981.1">
    <property type="protein sequence ID" value="ENSAOCP00000067914.1"/>
    <property type="gene ID" value="ENSAOCG00000034275.1"/>
</dbReference>
<comment type="similarity">
    <text evidence="2">Belongs to the DNA repair enzymes AP/ExoA family.</text>
</comment>
<evidence type="ECO:0000256" key="3">
    <source>
        <dbReference type="ARBA" id="ARBA00012115"/>
    </source>
</evidence>